<reference evidence="2 3" key="1">
    <citation type="submission" date="2021-06" db="EMBL/GenBank/DDBJ databases">
        <authorList>
            <person name="Palmer J.M."/>
        </authorList>
    </citation>
    <scope>NUCLEOTIDE SEQUENCE [LARGE SCALE GENOMIC DNA]</scope>
    <source>
        <strain evidence="2 3">AS_MEX2019</strain>
        <tissue evidence="2">Muscle</tissue>
    </source>
</reference>
<feature type="compositionally biased region" description="Basic and acidic residues" evidence="1">
    <location>
        <begin position="87"/>
        <end position="108"/>
    </location>
</feature>
<comment type="caution">
    <text evidence="2">The sequence shown here is derived from an EMBL/GenBank/DDBJ whole genome shotgun (WGS) entry which is preliminary data.</text>
</comment>
<keyword evidence="3" id="KW-1185">Reference proteome</keyword>
<protein>
    <submittedName>
        <fullName evidence="2">Uncharacterized protein</fullName>
    </submittedName>
</protein>
<evidence type="ECO:0000256" key="1">
    <source>
        <dbReference type="SAM" id="MobiDB-lite"/>
    </source>
</evidence>
<gene>
    <name evidence="2" type="ORF">AMECASPLE_021512</name>
</gene>
<feature type="region of interest" description="Disordered" evidence="1">
    <location>
        <begin position="75"/>
        <end position="108"/>
    </location>
</feature>
<evidence type="ECO:0000313" key="3">
    <source>
        <dbReference type="Proteomes" id="UP001469553"/>
    </source>
</evidence>
<accession>A0ABV0XGQ4</accession>
<name>A0ABV0XGQ4_9TELE</name>
<dbReference type="EMBL" id="JAHRIP010001859">
    <property type="protein sequence ID" value="MEQ2280591.1"/>
    <property type="molecule type" value="Genomic_DNA"/>
</dbReference>
<organism evidence="2 3">
    <name type="scientific">Ameca splendens</name>
    <dbReference type="NCBI Taxonomy" id="208324"/>
    <lineage>
        <taxon>Eukaryota</taxon>
        <taxon>Metazoa</taxon>
        <taxon>Chordata</taxon>
        <taxon>Craniata</taxon>
        <taxon>Vertebrata</taxon>
        <taxon>Euteleostomi</taxon>
        <taxon>Actinopterygii</taxon>
        <taxon>Neopterygii</taxon>
        <taxon>Teleostei</taxon>
        <taxon>Neoteleostei</taxon>
        <taxon>Acanthomorphata</taxon>
        <taxon>Ovalentaria</taxon>
        <taxon>Atherinomorphae</taxon>
        <taxon>Cyprinodontiformes</taxon>
        <taxon>Goodeidae</taxon>
        <taxon>Ameca</taxon>
    </lineage>
</organism>
<dbReference type="Proteomes" id="UP001469553">
    <property type="component" value="Unassembled WGS sequence"/>
</dbReference>
<feature type="compositionally biased region" description="Basic residues" evidence="1">
    <location>
        <begin position="75"/>
        <end position="86"/>
    </location>
</feature>
<sequence>MNPTFRAEGVDVKLRFWKLHEAGLTADCVGCPRSRIDGVCQWGRVSCLWAPCPLDAPGLRSLLHAKQTCAVRCSRRRERRRGRRGRRADVRREKSRAKRVEEGSEEEKSAGGVRWWSYYNRLFSHTLNVKHKNAENT</sequence>
<proteinExistence type="predicted"/>
<evidence type="ECO:0000313" key="2">
    <source>
        <dbReference type="EMBL" id="MEQ2280591.1"/>
    </source>
</evidence>